<dbReference type="Gene3D" id="2.40.50.1020">
    <property type="entry name" value="LytTr DNA-binding domain"/>
    <property type="match status" value="1"/>
</dbReference>
<dbReference type="RefSeq" id="WP_160128131.1">
    <property type="nucleotide sequence ID" value="NZ_CP019288.1"/>
</dbReference>
<dbReference type="AlphaFoldDB" id="A0A7L4ZF75"/>
<dbReference type="InterPro" id="IPR007492">
    <property type="entry name" value="LytTR_DNA-bd_dom"/>
</dbReference>
<keyword evidence="1" id="KW-1133">Transmembrane helix</keyword>
<dbReference type="SMART" id="SM00850">
    <property type="entry name" value="LytTR"/>
    <property type="match status" value="1"/>
</dbReference>
<feature type="domain" description="HTH LytTR-type" evidence="2">
    <location>
        <begin position="190"/>
        <end position="290"/>
    </location>
</feature>
<organism evidence="3 4">
    <name type="scientific">Kordia antarctica</name>
    <dbReference type="NCBI Taxonomy" id="1218801"/>
    <lineage>
        <taxon>Bacteria</taxon>
        <taxon>Pseudomonadati</taxon>
        <taxon>Bacteroidota</taxon>
        <taxon>Flavobacteriia</taxon>
        <taxon>Flavobacteriales</taxon>
        <taxon>Flavobacteriaceae</taxon>
        <taxon>Kordia</taxon>
    </lineage>
</organism>
<dbReference type="KEGG" id="kan:IMCC3317_07340"/>
<dbReference type="GO" id="GO:0003677">
    <property type="term" value="F:DNA binding"/>
    <property type="evidence" value="ECO:0007669"/>
    <property type="project" value="InterPro"/>
</dbReference>
<sequence length="290" mass="33849">MTKIAYYFQKKHQLIDNQSYYLKLSVIIGIVLTIFVYTFDPYDNYLAIPKYELPVKIIQLGYGINTALVIYALYWLFFHKLKSTNKKRTWKTYHHWLLLVAIMSVAGFFGTIYHRFMMDVGEVATSYYLFVTIPRSIMISVPLFIISILLDQLYTNKTSLEVVKASLQTIHTEEKIQSDEKIILKSPVVNQCIEIIPSQIGYIKASGNYVEIYSIEDKKPQLLRASLHFIAERLATYDFIIKCHRQYYVNIHKIKARKGNSQRILLTLNGMKEQVPVSKSYTKTVLPYLK</sequence>
<feature type="transmembrane region" description="Helical" evidence="1">
    <location>
        <begin position="20"/>
        <end position="37"/>
    </location>
</feature>
<evidence type="ECO:0000313" key="3">
    <source>
        <dbReference type="EMBL" id="QHI35388.1"/>
    </source>
</evidence>
<feature type="transmembrane region" description="Helical" evidence="1">
    <location>
        <begin position="57"/>
        <end position="76"/>
    </location>
</feature>
<accession>A0A7L4ZF75</accession>
<evidence type="ECO:0000256" key="1">
    <source>
        <dbReference type="SAM" id="Phobius"/>
    </source>
</evidence>
<evidence type="ECO:0000259" key="2">
    <source>
        <dbReference type="SMART" id="SM00850"/>
    </source>
</evidence>
<keyword evidence="4" id="KW-1185">Reference proteome</keyword>
<keyword evidence="1" id="KW-0812">Transmembrane</keyword>
<feature type="transmembrane region" description="Helical" evidence="1">
    <location>
        <begin position="96"/>
        <end position="116"/>
    </location>
</feature>
<dbReference type="OrthoDB" id="1118393at2"/>
<gene>
    <name evidence="3" type="ORF">IMCC3317_07340</name>
</gene>
<proteinExistence type="predicted"/>
<name>A0A7L4ZF75_9FLAO</name>
<feature type="transmembrane region" description="Helical" evidence="1">
    <location>
        <begin position="128"/>
        <end position="150"/>
    </location>
</feature>
<protein>
    <recommendedName>
        <fullName evidence="2">HTH LytTR-type domain-containing protein</fullName>
    </recommendedName>
</protein>
<dbReference type="Pfam" id="PF04397">
    <property type="entry name" value="LytTR"/>
    <property type="match status" value="1"/>
</dbReference>
<evidence type="ECO:0000313" key="4">
    <source>
        <dbReference type="Proteomes" id="UP000464657"/>
    </source>
</evidence>
<dbReference type="EMBL" id="CP019288">
    <property type="protein sequence ID" value="QHI35388.1"/>
    <property type="molecule type" value="Genomic_DNA"/>
</dbReference>
<keyword evidence="1" id="KW-0472">Membrane</keyword>
<dbReference type="Proteomes" id="UP000464657">
    <property type="component" value="Chromosome"/>
</dbReference>
<reference evidence="3 4" key="1">
    <citation type="journal article" date="2013" name="Int. J. Syst. Evol. Microbiol.">
        <title>Kordia antarctica sp. nov., isolated from Antarctic seawater.</title>
        <authorList>
            <person name="Baek K."/>
            <person name="Choi A."/>
            <person name="Kang I."/>
            <person name="Lee K."/>
            <person name="Cho J.C."/>
        </authorList>
    </citation>
    <scope>NUCLEOTIDE SEQUENCE [LARGE SCALE GENOMIC DNA]</scope>
    <source>
        <strain evidence="3 4">IMCC3317</strain>
    </source>
</reference>